<accession>V2VUV2</accession>
<dbReference type="SUPFAM" id="SSF52833">
    <property type="entry name" value="Thioredoxin-like"/>
    <property type="match status" value="1"/>
</dbReference>
<proteinExistence type="predicted"/>
<reference evidence="2 3" key="1">
    <citation type="submission" date="2013-10" db="EMBL/GenBank/DDBJ databases">
        <title>The Genome Sequence of Acinetobacter brisouii CIP 110357.</title>
        <authorList>
            <consortium name="The Broad Institute Genomics Platform"/>
            <consortium name="The Broad Institute Genome Sequencing Center for Infectious Disease"/>
            <person name="Cerqueira G."/>
            <person name="Feldgarden M."/>
            <person name="Courvalin P."/>
            <person name="Grillot-Courvalin C."/>
            <person name="Clermont D."/>
            <person name="Rocha E."/>
            <person name="Yoon E.-J."/>
            <person name="Nemec A."/>
            <person name="Young S.K."/>
            <person name="Zeng Q."/>
            <person name="Gargeya S."/>
            <person name="Fitzgerald M."/>
            <person name="Abouelleil A."/>
            <person name="Alvarado L."/>
            <person name="Berlin A.M."/>
            <person name="Chapman S.B."/>
            <person name="Gainer-Dewar J."/>
            <person name="Goldberg J."/>
            <person name="Gnerre S."/>
            <person name="Griggs A."/>
            <person name="Gujja S."/>
            <person name="Hansen M."/>
            <person name="Howarth C."/>
            <person name="Imamovic A."/>
            <person name="Ireland A."/>
            <person name="Larimer J."/>
            <person name="McCowan C."/>
            <person name="Murphy C."/>
            <person name="Pearson M."/>
            <person name="Poon T.W."/>
            <person name="Priest M."/>
            <person name="Roberts A."/>
            <person name="Saif S."/>
            <person name="Shea T."/>
            <person name="Sykes S."/>
            <person name="Wortman J."/>
            <person name="Nusbaum C."/>
            <person name="Birren B."/>
        </authorList>
    </citation>
    <scope>NUCLEOTIDE SEQUENCE [LARGE SCALE GENOMIC DNA]</scope>
    <source>
        <strain evidence="2 3">CIP 110357</strain>
    </source>
</reference>
<organism evidence="2 3">
    <name type="scientific">Acinetobacter brisouii CIP 110357</name>
    <dbReference type="NCBI Taxonomy" id="1341683"/>
    <lineage>
        <taxon>Bacteria</taxon>
        <taxon>Pseudomonadati</taxon>
        <taxon>Pseudomonadota</taxon>
        <taxon>Gammaproteobacteria</taxon>
        <taxon>Moraxellales</taxon>
        <taxon>Moraxellaceae</taxon>
        <taxon>Acinetobacter</taxon>
    </lineage>
</organism>
<dbReference type="PANTHER" id="PTHR42673">
    <property type="entry name" value="MALEYLACETOACETATE ISOMERASE"/>
    <property type="match status" value="1"/>
</dbReference>
<dbReference type="PROSITE" id="PS50404">
    <property type="entry name" value="GST_NTER"/>
    <property type="match status" value="1"/>
</dbReference>
<dbReference type="Proteomes" id="UP000018418">
    <property type="component" value="Unassembled WGS sequence"/>
</dbReference>
<comment type="caution">
    <text evidence="2">The sequence shown here is derived from an EMBL/GenBank/DDBJ whole genome shotgun (WGS) entry which is preliminary data.</text>
</comment>
<dbReference type="InterPro" id="IPR004045">
    <property type="entry name" value="Glutathione_S-Trfase_N"/>
</dbReference>
<dbReference type="GO" id="GO:0006749">
    <property type="term" value="P:glutathione metabolic process"/>
    <property type="evidence" value="ECO:0007669"/>
    <property type="project" value="TreeGrafter"/>
</dbReference>
<dbReference type="EMBL" id="AYEU01000006">
    <property type="protein sequence ID" value="ESK51534.1"/>
    <property type="molecule type" value="Genomic_DNA"/>
</dbReference>
<keyword evidence="3" id="KW-1185">Reference proteome</keyword>
<dbReference type="AlphaFoldDB" id="V2VUV2"/>
<dbReference type="STRING" id="396323.VH98_06545"/>
<dbReference type="InterPro" id="IPR036249">
    <property type="entry name" value="Thioredoxin-like_sf"/>
</dbReference>
<dbReference type="Pfam" id="PF13417">
    <property type="entry name" value="GST_N_3"/>
    <property type="match status" value="1"/>
</dbReference>
<dbReference type="PATRIC" id="fig|1341683.3.peg.2036"/>
<gene>
    <name evidence="2" type="ORF">P255_02049</name>
</gene>
<dbReference type="Gene3D" id="3.40.30.10">
    <property type="entry name" value="Glutaredoxin"/>
    <property type="match status" value="1"/>
</dbReference>
<name>V2VUV2_9GAMM</name>
<dbReference type="PANTHER" id="PTHR42673:SF21">
    <property type="entry name" value="GLUTATHIONE S-TRANSFERASE YFCF"/>
    <property type="match status" value="1"/>
</dbReference>
<dbReference type="HOGENOM" id="CLU_011226_12_0_6"/>
<dbReference type="GO" id="GO:0006559">
    <property type="term" value="P:L-phenylalanine catabolic process"/>
    <property type="evidence" value="ECO:0007669"/>
    <property type="project" value="TreeGrafter"/>
</dbReference>
<dbReference type="RefSeq" id="WP_004901822.1">
    <property type="nucleotide sequence ID" value="NZ_BBTI01000015.1"/>
</dbReference>
<dbReference type="Gene3D" id="1.20.1050.10">
    <property type="match status" value="1"/>
</dbReference>
<protein>
    <recommendedName>
        <fullName evidence="1">GST N-terminal domain-containing protein</fullName>
    </recommendedName>
</protein>
<dbReference type="OrthoDB" id="8634103at2"/>
<evidence type="ECO:0000313" key="2">
    <source>
        <dbReference type="EMBL" id="ESK51534.1"/>
    </source>
</evidence>
<dbReference type="GO" id="GO:0004364">
    <property type="term" value="F:glutathione transferase activity"/>
    <property type="evidence" value="ECO:0007669"/>
    <property type="project" value="TreeGrafter"/>
</dbReference>
<dbReference type="GO" id="GO:0016034">
    <property type="term" value="F:maleylacetoacetate isomerase activity"/>
    <property type="evidence" value="ECO:0007669"/>
    <property type="project" value="TreeGrafter"/>
</dbReference>
<sequence>MKLYGMLDSPFVRRVAISLASHQVKFELVQLSVFSTFNEFSQINPVVKAPTLLLDDGTYLMDSTLILQCLEHQQKLNCFALSVQGYQLLGLILALAEKAVQYVYETQLRAEELQNPAWKQRVLLQAEKACQAIEQQIQGYPFHPADQVCISLAIVWTFVEKKLSGLIAEVNYPHITQLQQQMEQTEVFQHYAYPQD</sequence>
<evidence type="ECO:0000259" key="1">
    <source>
        <dbReference type="PROSITE" id="PS50404"/>
    </source>
</evidence>
<feature type="domain" description="GST N-terminal" evidence="1">
    <location>
        <begin position="1"/>
        <end position="78"/>
    </location>
</feature>
<evidence type="ECO:0000313" key="3">
    <source>
        <dbReference type="Proteomes" id="UP000018418"/>
    </source>
</evidence>